<name>A0A3G1B6X6_9ARCH</name>
<evidence type="ECO:0000313" key="3">
    <source>
        <dbReference type="Proteomes" id="UP000266745"/>
    </source>
</evidence>
<evidence type="ECO:0000259" key="1">
    <source>
        <dbReference type="Pfam" id="PF01022"/>
    </source>
</evidence>
<dbReference type="SUPFAM" id="SSF46785">
    <property type="entry name" value="Winged helix' DNA-binding domain"/>
    <property type="match status" value="1"/>
</dbReference>
<dbReference type="InterPro" id="IPR001845">
    <property type="entry name" value="HTH_ArsR_DNA-bd_dom"/>
</dbReference>
<dbReference type="Pfam" id="PF01022">
    <property type="entry name" value="HTH_5"/>
    <property type="match status" value="1"/>
</dbReference>
<dbReference type="EMBL" id="CP011097">
    <property type="protein sequence ID" value="AJZ76710.1"/>
    <property type="molecule type" value="Genomic_DNA"/>
</dbReference>
<protein>
    <recommendedName>
        <fullName evidence="1">HTH arsR-type domain-containing protein</fullName>
    </recommendedName>
</protein>
<dbReference type="InterPro" id="IPR036388">
    <property type="entry name" value="WH-like_DNA-bd_sf"/>
</dbReference>
<dbReference type="CDD" id="cd00090">
    <property type="entry name" value="HTH_ARSR"/>
    <property type="match status" value="1"/>
</dbReference>
<sequence length="106" mass="12359">MKAKNIHKIEIPTHPDTKKLFWNLFSSARGTANRIKIVNLLAGRPSNPNQMSRHIGIDYKVIKHHLNTLEKNHLVERFRNGGINTYFVSPLFKQNQQLFEEIITKL</sequence>
<evidence type="ECO:0000313" key="2">
    <source>
        <dbReference type="EMBL" id="AJZ76710.1"/>
    </source>
</evidence>
<dbReference type="Proteomes" id="UP000266745">
    <property type="component" value="Chromosome"/>
</dbReference>
<dbReference type="KEGG" id="tah:SU86_007375"/>
<dbReference type="Gene3D" id="1.10.10.10">
    <property type="entry name" value="Winged helix-like DNA-binding domain superfamily/Winged helix DNA-binding domain"/>
    <property type="match status" value="1"/>
</dbReference>
<gene>
    <name evidence="2" type="ORF">SU86_007375</name>
</gene>
<dbReference type="AlphaFoldDB" id="A0A3G1B6X6"/>
<dbReference type="InterPro" id="IPR036390">
    <property type="entry name" value="WH_DNA-bd_sf"/>
</dbReference>
<dbReference type="InterPro" id="IPR011991">
    <property type="entry name" value="ArsR-like_HTH"/>
</dbReference>
<keyword evidence="3" id="KW-1185">Reference proteome</keyword>
<organism evidence="2 3">
    <name type="scientific">Candidatus Nitrosotenuis cloacae</name>
    <dbReference type="NCBI Taxonomy" id="1603555"/>
    <lineage>
        <taxon>Archaea</taxon>
        <taxon>Nitrososphaerota</taxon>
        <taxon>Candidatus Nitrosotenuis</taxon>
    </lineage>
</organism>
<accession>A0A3G1B6X6</accession>
<dbReference type="PANTHER" id="PTHR38600:SF1">
    <property type="entry name" value="TRANSCRIPTIONAL REGULATORY PROTEIN"/>
    <property type="match status" value="1"/>
</dbReference>
<dbReference type="STRING" id="1603555.SU86_007375"/>
<dbReference type="PANTHER" id="PTHR38600">
    <property type="entry name" value="TRANSCRIPTIONAL REGULATORY PROTEIN"/>
    <property type="match status" value="1"/>
</dbReference>
<proteinExistence type="predicted"/>
<feature type="domain" description="HTH arsR-type" evidence="1">
    <location>
        <begin position="33"/>
        <end position="76"/>
    </location>
</feature>
<dbReference type="GO" id="GO:0003700">
    <property type="term" value="F:DNA-binding transcription factor activity"/>
    <property type="evidence" value="ECO:0007669"/>
    <property type="project" value="InterPro"/>
</dbReference>
<reference evidence="2 3" key="1">
    <citation type="journal article" date="2016" name="Sci. Rep.">
        <title>A novel ammonia-oxidizing archaeon from wastewater treatment plant: Its enrichment, physiological and genomic characteristics.</title>
        <authorList>
            <person name="Li Y."/>
            <person name="Ding K."/>
            <person name="Wen X."/>
            <person name="Zhang B."/>
            <person name="Shen B."/>
            <person name="Yang Y."/>
        </authorList>
    </citation>
    <scope>NUCLEOTIDE SEQUENCE [LARGE SCALE GENOMIC DNA]</scope>
    <source>
        <strain evidence="2 3">SAT1</strain>
    </source>
</reference>